<gene>
    <name evidence="2" type="ORF">COB21_01815</name>
</gene>
<dbReference type="PROSITE" id="PS50280">
    <property type="entry name" value="SET"/>
    <property type="match status" value="1"/>
</dbReference>
<feature type="domain" description="SET" evidence="1">
    <location>
        <begin position="79"/>
        <end position="194"/>
    </location>
</feature>
<evidence type="ECO:0000313" key="3">
    <source>
        <dbReference type="Proteomes" id="UP000218775"/>
    </source>
</evidence>
<protein>
    <recommendedName>
        <fullName evidence="1">SET domain-containing protein</fullName>
    </recommendedName>
</protein>
<evidence type="ECO:0000259" key="1">
    <source>
        <dbReference type="PROSITE" id="PS50280"/>
    </source>
</evidence>
<dbReference type="Gene3D" id="2.170.270.10">
    <property type="entry name" value="SET domain"/>
    <property type="match status" value="1"/>
</dbReference>
<comment type="caution">
    <text evidence="2">The sequence shown here is derived from an EMBL/GenBank/DDBJ whole genome shotgun (WGS) entry which is preliminary data.</text>
</comment>
<proteinExistence type="predicted"/>
<accession>A0A2A4X6X0</accession>
<dbReference type="InterPro" id="IPR001214">
    <property type="entry name" value="SET_dom"/>
</dbReference>
<organism evidence="2 3">
    <name type="scientific">Aerophobetes bacterium</name>
    <dbReference type="NCBI Taxonomy" id="2030807"/>
    <lineage>
        <taxon>Bacteria</taxon>
        <taxon>Candidatus Aerophobota</taxon>
    </lineage>
</organism>
<dbReference type="Pfam" id="PF00856">
    <property type="entry name" value="SET"/>
    <property type="match status" value="1"/>
</dbReference>
<dbReference type="InterPro" id="IPR046341">
    <property type="entry name" value="SET_dom_sf"/>
</dbReference>
<sequence length="207" mass="24280">MINKKKRVDLLFKARFNIKTPINYLPYSEVDPKIQDRFQKYYKRRLSSINPDISKYRKAKFDSFLRELAKDGGDEKYCKRVAIKYISKKVGYGVFAKEDIAPYSTLHHYTGLLVHDDDLDSDHDSTFSFSGINSYSLDALNRGNWTRFMNHSDLGTPTNNVVAWEYYTKQMPYIIFTSGPRGIKKGDQLLYSYGDEYWEEKQTQVDL</sequence>
<dbReference type="AlphaFoldDB" id="A0A2A4X6X0"/>
<evidence type="ECO:0000313" key="2">
    <source>
        <dbReference type="EMBL" id="PCI78051.1"/>
    </source>
</evidence>
<reference evidence="3" key="1">
    <citation type="submission" date="2017-08" db="EMBL/GenBank/DDBJ databases">
        <title>A dynamic microbial community with high functional redundancy inhabits the cold, oxic subseafloor aquifer.</title>
        <authorList>
            <person name="Tully B.J."/>
            <person name="Wheat C.G."/>
            <person name="Glazer B.T."/>
            <person name="Huber J.A."/>
        </authorList>
    </citation>
    <scope>NUCLEOTIDE SEQUENCE [LARGE SCALE GENOMIC DNA]</scope>
</reference>
<dbReference type="SUPFAM" id="SSF82199">
    <property type="entry name" value="SET domain"/>
    <property type="match status" value="1"/>
</dbReference>
<dbReference type="SMART" id="SM00317">
    <property type="entry name" value="SET"/>
    <property type="match status" value="1"/>
</dbReference>
<name>A0A2A4X6X0_UNCAE</name>
<dbReference type="EMBL" id="NVUK01000009">
    <property type="protein sequence ID" value="PCI78051.1"/>
    <property type="molecule type" value="Genomic_DNA"/>
</dbReference>
<dbReference type="Proteomes" id="UP000218775">
    <property type="component" value="Unassembled WGS sequence"/>
</dbReference>